<evidence type="ECO:0000256" key="1">
    <source>
        <dbReference type="ARBA" id="ARBA00022679"/>
    </source>
</evidence>
<gene>
    <name evidence="10" type="ORF">MKZ38_009592</name>
</gene>
<evidence type="ECO:0000256" key="8">
    <source>
        <dbReference type="SAM" id="MobiDB-lite"/>
    </source>
</evidence>
<feature type="domain" description="Protein kinase" evidence="9">
    <location>
        <begin position="56"/>
        <end position="387"/>
    </location>
</feature>
<feature type="compositionally biased region" description="Polar residues" evidence="8">
    <location>
        <begin position="530"/>
        <end position="547"/>
    </location>
</feature>
<dbReference type="GO" id="GO:0005524">
    <property type="term" value="F:ATP binding"/>
    <property type="evidence" value="ECO:0007669"/>
    <property type="project" value="UniProtKB-UniRule"/>
</dbReference>
<dbReference type="GO" id="GO:0005634">
    <property type="term" value="C:nucleus"/>
    <property type="evidence" value="ECO:0007669"/>
    <property type="project" value="TreeGrafter"/>
</dbReference>
<dbReference type="PROSITE" id="PS00107">
    <property type="entry name" value="PROTEIN_KINASE_ATP"/>
    <property type="match status" value="1"/>
</dbReference>
<dbReference type="AlphaFoldDB" id="A0AAD5RUF1"/>
<dbReference type="PROSITE" id="PS00108">
    <property type="entry name" value="PROTEIN_KINASE_ST"/>
    <property type="match status" value="1"/>
</dbReference>
<evidence type="ECO:0000313" key="10">
    <source>
        <dbReference type="EMBL" id="KAJ2903649.1"/>
    </source>
</evidence>
<dbReference type="InterPro" id="IPR008271">
    <property type="entry name" value="Ser/Thr_kinase_AS"/>
</dbReference>
<organism evidence="10 11">
    <name type="scientific">Zalerion maritima</name>
    <dbReference type="NCBI Taxonomy" id="339359"/>
    <lineage>
        <taxon>Eukaryota</taxon>
        <taxon>Fungi</taxon>
        <taxon>Dikarya</taxon>
        <taxon>Ascomycota</taxon>
        <taxon>Pezizomycotina</taxon>
        <taxon>Sordariomycetes</taxon>
        <taxon>Lulworthiomycetidae</taxon>
        <taxon>Lulworthiales</taxon>
        <taxon>Lulworthiaceae</taxon>
        <taxon>Zalerion</taxon>
    </lineage>
</organism>
<dbReference type="GO" id="GO:0005737">
    <property type="term" value="C:cytoplasm"/>
    <property type="evidence" value="ECO:0007669"/>
    <property type="project" value="TreeGrafter"/>
</dbReference>
<sequence>MGDSDEGWHLMGKGSRIQVEEQQVIESWIDPNKPETWSGCGKHAEACEFERLHKRFTVKNFLGKGAFGNVEDVEYVCSHQHSVRLARKQIQRPPKVSLDKLLLEGEVMEKLNHCHHVVKFVGSYLRKRGRSEFLYLLSWPVASCTLDQFLGYIDTMRLQADVGDVKDAQQRLRAMGLNCEALGSDDATSSQYQGAATRKYPLDFLRSVLGCIANALSFCHNNDIRHRDLKPENILLDSDNVYLTDFGISLDAATVESTRTDDTSGTPRWLAPEIFDPETHSPRRAEIYSLGLICLKVATVLYGRSLDEFEAVVKLKNGWPRPRNRPQKILDFAKSLQPYALATQTVRDAGDTTCGPRHILGLISSMLNIEPERRPTVDQVSASFAELGGIDQVYTGCQACRKSPRYMAEIIDRRHKEENHQLRDMLAVVTAERNKATAGVEDAVENAKLEATSKLAAEARALRSRLDSKATENENLKDDNERLAKKVAGLEEALKSLEIRQERERQKREDTAWIYQEKFEAAQAELASLKRSQPGTRRPQHQGQRSQRPGGLGGPGRKSQPRKQSDASSSQMSHPRPNPHQVMTAVKPLTLVDVPSGPSASLGISYSTAVRGNRNSVSNGISRAVTSNTSTVIPTMQNHFQQPSPILPQSPGQNVVAARLSPRPDGASHVTTEMARTGSSSKLPRLVNNGLATPVQSRSCTPMGPSTGIPMSRHGSHASARKSPASGIVTQSSTQSTSYFPSSGRMRSSLNLGEARASPRTSQTDVAATPTRILNPSVQSTTPKPPPPNTSFDSGVDLEKVQPAEEKGENGLHASPINGDRRHNFELPPPRTRSPSMVSQARSVISNVSVGSKKSYRDMVAIPKYLPLPPAGPSSNVQSPLSSPRTAPSDILSLDREVLAPPAKVPAFVTQKSWAAVANIGPNAAKMLVVGSKPTKKP</sequence>
<name>A0AAD5RUF1_9PEZI</name>
<feature type="compositionally biased region" description="Polar residues" evidence="8">
    <location>
        <begin position="690"/>
        <end position="700"/>
    </location>
</feature>
<dbReference type="GO" id="GO:0110031">
    <property type="term" value="P:negative regulation of G2/MI transition of meiotic cell cycle"/>
    <property type="evidence" value="ECO:0007669"/>
    <property type="project" value="TreeGrafter"/>
</dbReference>
<evidence type="ECO:0000256" key="3">
    <source>
        <dbReference type="ARBA" id="ARBA00022777"/>
    </source>
</evidence>
<dbReference type="InterPro" id="IPR000719">
    <property type="entry name" value="Prot_kinase_dom"/>
</dbReference>
<keyword evidence="4 6" id="KW-0067">ATP-binding</keyword>
<dbReference type="InterPro" id="IPR011009">
    <property type="entry name" value="Kinase-like_dom_sf"/>
</dbReference>
<evidence type="ECO:0000259" key="9">
    <source>
        <dbReference type="PROSITE" id="PS50011"/>
    </source>
</evidence>
<protein>
    <submittedName>
        <fullName evidence="10">Kinase-like domain-containing protein</fullName>
    </submittedName>
</protein>
<evidence type="ECO:0000256" key="4">
    <source>
        <dbReference type="ARBA" id="ARBA00022840"/>
    </source>
</evidence>
<dbReference type="GO" id="GO:0004672">
    <property type="term" value="F:protein kinase activity"/>
    <property type="evidence" value="ECO:0007669"/>
    <property type="project" value="InterPro"/>
</dbReference>
<dbReference type="InterPro" id="IPR050339">
    <property type="entry name" value="CC_SR_Kinase"/>
</dbReference>
<keyword evidence="1" id="KW-0808">Transferase</keyword>
<comment type="caution">
    <text evidence="10">The sequence shown here is derived from an EMBL/GenBank/DDBJ whole genome shotgun (WGS) entry which is preliminary data.</text>
</comment>
<feature type="compositionally biased region" description="Polar residues" evidence="8">
    <location>
        <begin position="739"/>
        <end position="751"/>
    </location>
</feature>
<dbReference type="Gene3D" id="1.10.510.10">
    <property type="entry name" value="Transferase(Phosphotransferase) domain 1"/>
    <property type="match status" value="1"/>
</dbReference>
<evidence type="ECO:0000313" key="11">
    <source>
        <dbReference type="Proteomes" id="UP001201980"/>
    </source>
</evidence>
<dbReference type="Pfam" id="PF00069">
    <property type="entry name" value="Pkinase"/>
    <property type="match status" value="1"/>
</dbReference>
<accession>A0AAD5RUF1</accession>
<keyword evidence="7" id="KW-0175">Coiled coil</keyword>
<dbReference type="PROSITE" id="PS50011">
    <property type="entry name" value="PROTEIN_KINASE_DOM"/>
    <property type="match status" value="1"/>
</dbReference>
<dbReference type="EMBL" id="JAKWBI020000076">
    <property type="protein sequence ID" value="KAJ2903649.1"/>
    <property type="molecule type" value="Genomic_DNA"/>
</dbReference>
<dbReference type="Proteomes" id="UP001201980">
    <property type="component" value="Unassembled WGS sequence"/>
</dbReference>
<feature type="region of interest" description="Disordered" evidence="8">
    <location>
        <begin position="529"/>
        <end position="581"/>
    </location>
</feature>
<comment type="similarity">
    <text evidence="5">Belongs to the protein kinase superfamily. Ser/Thr protein kinase family. GCN2 subfamily.</text>
</comment>
<dbReference type="SMART" id="SM00220">
    <property type="entry name" value="S_TKc"/>
    <property type="match status" value="1"/>
</dbReference>
<dbReference type="Gene3D" id="3.30.200.20">
    <property type="entry name" value="Phosphorylase Kinase, domain 1"/>
    <property type="match status" value="1"/>
</dbReference>
<keyword evidence="11" id="KW-1185">Reference proteome</keyword>
<dbReference type="PANTHER" id="PTHR11042:SF190">
    <property type="entry name" value="MITOSIS INHIBITOR PROTEIN KINASE MIK1"/>
    <property type="match status" value="1"/>
</dbReference>
<feature type="binding site" evidence="6">
    <location>
        <position position="88"/>
    </location>
    <ligand>
        <name>ATP</name>
        <dbReference type="ChEBI" id="CHEBI:30616"/>
    </ligand>
</feature>
<evidence type="ECO:0000256" key="7">
    <source>
        <dbReference type="SAM" id="Coils"/>
    </source>
</evidence>
<dbReference type="InterPro" id="IPR017441">
    <property type="entry name" value="Protein_kinase_ATP_BS"/>
</dbReference>
<dbReference type="PANTHER" id="PTHR11042">
    <property type="entry name" value="EUKARYOTIC TRANSLATION INITIATION FACTOR 2-ALPHA KINASE EIF2-ALPHA KINASE -RELATED"/>
    <property type="match status" value="1"/>
</dbReference>
<feature type="compositionally biased region" description="Basic and acidic residues" evidence="8">
    <location>
        <begin position="797"/>
        <end position="810"/>
    </location>
</feature>
<feature type="region of interest" description="Disordered" evidence="8">
    <location>
        <begin position="663"/>
        <end position="840"/>
    </location>
</feature>
<reference evidence="10" key="1">
    <citation type="submission" date="2022-07" db="EMBL/GenBank/DDBJ databases">
        <title>Draft genome sequence of Zalerion maritima ATCC 34329, a (micro)plastics degrading marine fungus.</title>
        <authorList>
            <person name="Paco A."/>
            <person name="Goncalves M.F.M."/>
            <person name="Rocha-Santos T.A.P."/>
            <person name="Alves A."/>
        </authorList>
    </citation>
    <scope>NUCLEOTIDE SEQUENCE</scope>
    <source>
        <strain evidence="10">ATCC 34329</strain>
    </source>
</reference>
<proteinExistence type="inferred from homology"/>
<keyword evidence="2 6" id="KW-0547">Nucleotide-binding</keyword>
<feature type="coiled-coil region" evidence="7">
    <location>
        <begin position="459"/>
        <end position="507"/>
    </location>
</feature>
<evidence type="ECO:0000256" key="5">
    <source>
        <dbReference type="ARBA" id="ARBA00037982"/>
    </source>
</evidence>
<evidence type="ECO:0000256" key="2">
    <source>
        <dbReference type="ARBA" id="ARBA00022741"/>
    </source>
</evidence>
<dbReference type="CDD" id="cd00180">
    <property type="entry name" value="PKc"/>
    <property type="match status" value="1"/>
</dbReference>
<keyword evidence="3 10" id="KW-0418">Kinase</keyword>
<dbReference type="SUPFAM" id="SSF56112">
    <property type="entry name" value="Protein kinase-like (PK-like)"/>
    <property type="match status" value="1"/>
</dbReference>
<evidence type="ECO:0000256" key="6">
    <source>
        <dbReference type="PROSITE-ProRule" id="PRU10141"/>
    </source>
</evidence>